<protein>
    <recommendedName>
        <fullName evidence="3">Glycerophosphoryl diester phosphodiesterase membrane domain-containing protein</fullName>
    </recommendedName>
</protein>
<feature type="transmembrane region" description="Helical" evidence="1">
    <location>
        <begin position="77"/>
        <end position="98"/>
    </location>
</feature>
<feature type="transmembrane region" description="Helical" evidence="1">
    <location>
        <begin position="250"/>
        <end position="268"/>
    </location>
</feature>
<keyword evidence="1" id="KW-1133">Transmembrane helix</keyword>
<feature type="transmembrane region" description="Helical" evidence="1">
    <location>
        <begin position="188"/>
        <end position="219"/>
    </location>
</feature>
<name>A0A7C2R3H2_9FLAO</name>
<dbReference type="EMBL" id="DSEE01000214">
    <property type="protein sequence ID" value="HER40153.1"/>
    <property type="molecule type" value="Genomic_DNA"/>
</dbReference>
<reference evidence="2" key="1">
    <citation type="journal article" date="2020" name="mSystems">
        <title>Genome- and Community-Level Interaction Insights into Carbon Utilization and Element Cycling Functions of Hydrothermarchaeota in Hydrothermal Sediment.</title>
        <authorList>
            <person name="Zhou Z."/>
            <person name="Liu Y."/>
            <person name="Xu W."/>
            <person name="Pan J."/>
            <person name="Luo Z.H."/>
            <person name="Li M."/>
        </authorList>
    </citation>
    <scope>NUCLEOTIDE SEQUENCE [LARGE SCALE GENOMIC DNA]</scope>
    <source>
        <strain evidence="2">SpSt-1235</strain>
    </source>
</reference>
<gene>
    <name evidence="2" type="ORF">ENO10_02940</name>
</gene>
<evidence type="ECO:0000256" key="1">
    <source>
        <dbReference type="SAM" id="Phobius"/>
    </source>
</evidence>
<feature type="transmembrane region" description="Helical" evidence="1">
    <location>
        <begin position="131"/>
        <end position="157"/>
    </location>
</feature>
<keyword evidence="1" id="KW-0472">Membrane</keyword>
<dbReference type="AlphaFoldDB" id="A0A7C2R3H2"/>
<proteinExistence type="predicted"/>
<sequence>MNNKLIQFQKQRDLGDVISDTFSFIRENYKLLLKLIFRITGPVFIVLVLALSYYSYLGLDTFQNPIFGIYSGENADMIIISFFILMFSVIAFYVLLYATVLHFIRSYIENDGIVNDTEVYRGVKDQFGSMLGLLLLIGIMLFIGLIMCFIPGIYLWVPLSIAPAVLVFQKQSVGNSIIDSFNLIKDNWWVTFFTLFVITILVFIIGLVFQVPMFFYMLIKTLTSAEAIKAGDPSSLVDWFSVTMNVISNLAQYLLSTIVIIASAFIYHDLDEKKNFTGSYKTISELGSSENN</sequence>
<organism evidence="2">
    <name type="scientific">Salinimicrobium catena</name>
    <dbReference type="NCBI Taxonomy" id="390640"/>
    <lineage>
        <taxon>Bacteria</taxon>
        <taxon>Pseudomonadati</taxon>
        <taxon>Bacteroidota</taxon>
        <taxon>Flavobacteriia</taxon>
        <taxon>Flavobacteriales</taxon>
        <taxon>Flavobacteriaceae</taxon>
        <taxon>Salinimicrobium</taxon>
    </lineage>
</organism>
<feature type="transmembrane region" description="Helical" evidence="1">
    <location>
        <begin position="35"/>
        <end position="57"/>
    </location>
</feature>
<keyword evidence="1" id="KW-0812">Transmembrane</keyword>
<evidence type="ECO:0008006" key="3">
    <source>
        <dbReference type="Google" id="ProtNLM"/>
    </source>
</evidence>
<dbReference type="Proteomes" id="UP000885753">
    <property type="component" value="Unassembled WGS sequence"/>
</dbReference>
<comment type="caution">
    <text evidence="2">The sequence shown here is derived from an EMBL/GenBank/DDBJ whole genome shotgun (WGS) entry which is preliminary data.</text>
</comment>
<accession>A0A7C2R3H2</accession>
<evidence type="ECO:0000313" key="2">
    <source>
        <dbReference type="EMBL" id="HER40153.1"/>
    </source>
</evidence>